<keyword evidence="11" id="KW-1185">Reference proteome</keyword>
<protein>
    <submittedName>
        <fullName evidence="10">Uncharacterized membrane protein YcaP (DUF421 family)</fullName>
    </submittedName>
</protein>
<gene>
    <name evidence="10" type="ORF">J2Z17_004923</name>
</gene>
<evidence type="ECO:0000259" key="8">
    <source>
        <dbReference type="Pfam" id="PF04239"/>
    </source>
</evidence>
<dbReference type="RefSeq" id="WP_209949323.1">
    <property type="nucleotide sequence ID" value="NZ_JAGGJU010000018.1"/>
</dbReference>
<accession>A0ABS4E688</accession>
<keyword evidence="4 7" id="KW-0812">Transmembrane</keyword>
<reference evidence="10 11" key="1">
    <citation type="submission" date="2021-03" db="EMBL/GenBank/DDBJ databases">
        <title>Genomic Encyclopedia of Type Strains, Phase IV (KMG-IV): sequencing the most valuable type-strain genomes for metagenomic binning, comparative biology and taxonomic classification.</title>
        <authorList>
            <person name="Goeker M."/>
        </authorList>
    </citation>
    <scope>NUCLEOTIDE SEQUENCE [LARGE SCALE GENOMIC DNA]</scope>
    <source>
        <strain evidence="10 11">DSM 21600</strain>
    </source>
</reference>
<dbReference type="InterPro" id="IPR048454">
    <property type="entry name" value="YetF_N"/>
</dbReference>
<feature type="transmembrane region" description="Helical" evidence="7">
    <location>
        <begin position="64"/>
        <end position="86"/>
    </location>
</feature>
<comment type="subcellular location">
    <subcellularLocation>
        <location evidence="1">Cell membrane</location>
        <topology evidence="1">Multi-pass membrane protein</topology>
    </subcellularLocation>
</comment>
<keyword evidence="5 7" id="KW-1133">Transmembrane helix</keyword>
<evidence type="ECO:0000256" key="6">
    <source>
        <dbReference type="ARBA" id="ARBA00023136"/>
    </source>
</evidence>
<dbReference type="PANTHER" id="PTHR34582">
    <property type="entry name" value="UPF0702 TRANSMEMBRANE PROTEIN YCAP"/>
    <property type="match status" value="1"/>
</dbReference>
<dbReference type="Pfam" id="PF04239">
    <property type="entry name" value="DUF421"/>
    <property type="match status" value="1"/>
</dbReference>
<keyword evidence="6 7" id="KW-0472">Membrane</keyword>
<proteinExistence type="inferred from homology"/>
<comment type="similarity">
    <text evidence="2">Belongs to the UPF0702 family.</text>
</comment>
<dbReference type="PANTHER" id="PTHR34582:SF6">
    <property type="entry name" value="UPF0702 TRANSMEMBRANE PROTEIN YCAP"/>
    <property type="match status" value="1"/>
</dbReference>
<feature type="transmembrane region" description="Helical" evidence="7">
    <location>
        <begin position="6"/>
        <end position="27"/>
    </location>
</feature>
<comment type="caution">
    <text evidence="10">The sequence shown here is derived from an EMBL/GenBank/DDBJ whole genome shotgun (WGS) entry which is preliminary data.</text>
</comment>
<name>A0ABS4E688_9HYPH</name>
<dbReference type="Proteomes" id="UP000759443">
    <property type="component" value="Unassembled WGS sequence"/>
</dbReference>
<evidence type="ECO:0000259" key="9">
    <source>
        <dbReference type="Pfam" id="PF20730"/>
    </source>
</evidence>
<evidence type="ECO:0000256" key="7">
    <source>
        <dbReference type="SAM" id="Phobius"/>
    </source>
</evidence>
<dbReference type="Pfam" id="PF20730">
    <property type="entry name" value="YetF_N"/>
    <property type="match status" value="1"/>
</dbReference>
<feature type="domain" description="YetF C-terminal" evidence="8">
    <location>
        <begin position="89"/>
        <end position="153"/>
    </location>
</feature>
<dbReference type="InterPro" id="IPR007353">
    <property type="entry name" value="DUF421"/>
</dbReference>
<evidence type="ECO:0000256" key="3">
    <source>
        <dbReference type="ARBA" id="ARBA00022475"/>
    </source>
</evidence>
<dbReference type="EMBL" id="JAGGJU010000018">
    <property type="protein sequence ID" value="MBP1853462.1"/>
    <property type="molecule type" value="Genomic_DNA"/>
</dbReference>
<evidence type="ECO:0000256" key="4">
    <source>
        <dbReference type="ARBA" id="ARBA00022692"/>
    </source>
</evidence>
<evidence type="ECO:0000256" key="2">
    <source>
        <dbReference type="ARBA" id="ARBA00006448"/>
    </source>
</evidence>
<evidence type="ECO:0000256" key="5">
    <source>
        <dbReference type="ARBA" id="ARBA00022989"/>
    </source>
</evidence>
<keyword evidence="3" id="KW-1003">Cell membrane</keyword>
<feature type="domain" description="YetF-like N-terminal transmembrane" evidence="9">
    <location>
        <begin position="19"/>
        <end position="83"/>
    </location>
</feature>
<dbReference type="Gene3D" id="3.30.240.20">
    <property type="entry name" value="bsu07140 like domains"/>
    <property type="match status" value="1"/>
</dbReference>
<dbReference type="InterPro" id="IPR023090">
    <property type="entry name" value="UPF0702_alpha/beta_dom_sf"/>
</dbReference>
<evidence type="ECO:0000313" key="11">
    <source>
        <dbReference type="Proteomes" id="UP000759443"/>
    </source>
</evidence>
<organism evidence="10 11">
    <name type="scientific">Rhizobium halophytocola</name>
    <dbReference type="NCBI Taxonomy" id="735519"/>
    <lineage>
        <taxon>Bacteria</taxon>
        <taxon>Pseudomonadati</taxon>
        <taxon>Pseudomonadota</taxon>
        <taxon>Alphaproteobacteria</taxon>
        <taxon>Hyphomicrobiales</taxon>
        <taxon>Rhizobiaceae</taxon>
        <taxon>Rhizobium/Agrobacterium group</taxon>
        <taxon>Rhizobium</taxon>
    </lineage>
</organism>
<feature type="transmembrane region" description="Helical" evidence="7">
    <location>
        <begin position="39"/>
        <end position="58"/>
    </location>
</feature>
<evidence type="ECO:0000313" key="10">
    <source>
        <dbReference type="EMBL" id="MBP1853462.1"/>
    </source>
</evidence>
<sequence>MIFDTWLGVARILIIGTAAYLSLVLMLRISGKRTLSKLNAFDLVVTVALGSVLATVILSRSVPLVEGITALALLIALQFIITWMSVRVGWFGDLVKSEPTVVFSKGAYVRSAMRKQRLTEGEILAAIRSSGHRREETVDAVILETDGSLSVLTQ</sequence>
<evidence type="ECO:0000256" key="1">
    <source>
        <dbReference type="ARBA" id="ARBA00004651"/>
    </source>
</evidence>